<proteinExistence type="predicted"/>
<dbReference type="AlphaFoldDB" id="A0A7G1KJW8"/>
<name>A0A7G1KJW8_9NOCA</name>
<dbReference type="Proteomes" id="UP000516173">
    <property type="component" value="Chromosome"/>
</dbReference>
<dbReference type="KEGG" id="nwl:NWFMUON74_26280"/>
<accession>A0A7G1KJW8</accession>
<protein>
    <recommendedName>
        <fullName evidence="4">DUF732 domain-containing protein</fullName>
    </recommendedName>
</protein>
<evidence type="ECO:0000313" key="2">
    <source>
        <dbReference type="EMBL" id="BCK54856.1"/>
    </source>
</evidence>
<keyword evidence="1" id="KW-0732">Signal</keyword>
<feature type="signal peptide" evidence="1">
    <location>
        <begin position="1"/>
        <end position="27"/>
    </location>
</feature>
<dbReference type="EMBL" id="AP023396">
    <property type="protein sequence ID" value="BCK54856.1"/>
    <property type="molecule type" value="Genomic_DNA"/>
</dbReference>
<evidence type="ECO:0000313" key="3">
    <source>
        <dbReference type="Proteomes" id="UP000516173"/>
    </source>
</evidence>
<evidence type="ECO:0008006" key="4">
    <source>
        <dbReference type="Google" id="ProtNLM"/>
    </source>
</evidence>
<gene>
    <name evidence="2" type="ORF">NWFMUON74_26280</name>
</gene>
<evidence type="ECO:0000256" key="1">
    <source>
        <dbReference type="SAM" id="SignalP"/>
    </source>
</evidence>
<reference evidence="2 3" key="1">
    <citation type="submission" date="2020-08" db="EMBL/GenBank/DDBJ databases">
        <title>Genome Sequencing of Nocardia wallacei strain FMUON74 and assembly.</title>
        <authorList>
            <person name="Toyokawa M."/>
            <person name="Uesaka K."/>
        </authorList>
    </citation>
    <scope>NUCLEOTIDE SEQUENCE [LARGE SCALE GENOMIC DNA]</scope>
    <source>
        <strain evidence="2 3">FMUON74</strain>
    </source>
</reference>
<sequence>MIKSTSFAAALCAAAALLFLPAGPAQAQSPHCAKAIELINVAIDTSGGTMDAETATALSGRLNGLAEMAEGAEKDAISAYAAALVDDSVTDLDPYTTELNIACA</sequence>
<feature type="chain" id="PRO_5028852433" description="DUF732 domain-containing protein" evidence="1">
    <location>
        <begin position="28"/>
        <end position="104"/>
    </location>
</feature>
<keyword evidence="3" id="KW-1185">Reference proteome</keyword>
<organism evidence="2 3">
    <name type="scientific">Nocardia wallacei</name>
    <dbReference type="NCBI Taxonomy" id="480035"/>
    <lineage>
        <taxon>Bacteria</taxon>
        <taxon>Bacillati</taxon>
        <taxon>Actinomycetota</taxon>
        <taxon>Actinomycetes</taxon>
        <taxon>Mycobacteriales</taxon>
        <taxon>Nocardiaceae</taxon>
        <taxon>Nocardia</taxon>
    </lineage>
</organism>
<dbReference type="RefSeq" id="WP_187688053.1">
    <property type="nucleotide sequence ID" value="NZ_AP023396.1"/>
</dbReference>
<dbReference type="GeneID" id="80347179"/>